<dbReference type="Proteomes" id="UP000293874">
    <property type="component" value="Unassembled WGS sequence"/>
</dbReference>
<dbReference type="AlphaFoldDB" id="A0A4Q7MPS9"/>
<comment type="caution">
    <text evidence="3">The sequence shown here is derived from an EMBL/GenBank/DDBJ whole genome shotgun (WGS) entry which is preliminary data.</text>
</comment>
<dbReference type="Pfam" id="PF01966">
    <property type="entry name" value="HD"/>
    <property type="match status" value="1"/>
</dbReference>
<evidence type="ECO:0000313" key="3">
    <source>
        <dbReference type="EMBL" id="RZS70675.1"/>
    </source>
</evidence>
<keyword evidence="4" id="KW-1185">Reference proteome</keyword>
<dbReference type="OrthoDB" id="9805698at2"/>
<gene>
    <name evidence="3" type="ORF">EV199_2568</name>
</gene>
<dbReference type="Pfam" id="PF13671">
    <property type="entry name" value="AAA_33"/>
    <property type="match status" value="1"/>
</dbReference>
<organism evidence="3 4">
    <name type="scientific">Pseudobacter ginsenosidimutans</name>
    <dbReference type="NCBI Taxonomy" id="661488"/>
    <lineage>
        <taxon>Bacteria</taxon>
        <taxon>Pseudomonadati</taxon>
        <taxon>Bacteroidota</taxon>
        <taxon>Chitinophagia</taxon>
        <taxon>Chitinophagales</taxon>
        <taxon>Chitinophagaceae</taxon>
        <taxon>Pseudobacter</taxon>
    </lineage>
</organism>
<dbReference type="Gene3D" id="1.10.3090.10">
    <property type="entry name" value="cca-adding enzyme, domain 2"/>
    <property type="match status" value="1"/>
</dbReference>
<dbReference type="InterPro" id="IPR027417">
    <property type="entry name" value="P-loop_NTPase"/>
</dbReference>
<dbReference type="NCBIfam" id="TIGR00277">
    <property type="entry name" value="HDIG"/>
    <property type="match status" value="1"/>
</dbReference>
<keyword evidence="1" id="KW-0547">Nucleotide-binding</keyword>
<reference evidence="3 4" key="1">
    <citation type="submission" date="2019-02" db="EMBL/GenBank/DDBJ databases">
        <title>Genomic Encyclopedia of Type Strains, Phase IV (KMG-IV): sequencing the most valuable type-strain genomes for metagenomic binning, comparative biology and taxonomic classification.</title>
        <authorList>
            <person name="Goeker M."/>
        </authorList>
    </citation>
    <scope>NUCLEOTIDE SEQUENCE [LARGE SCALE GENOMIC DNA]</scope>
    <source>
        <strain evidence="3 4">DSM 18116</strain>
    </source>
</reference>
<keyword evidence="3" id="KW-0808">Transferase</keyword>
<dbReference type="PANTHER" id="PTHR47545:SF1">
    <property type="entry name" value="MULTIFUNCTIONAL CCA PROTEIN"/>
    <property type="match status" value="1"/>
</dbReference>
<dbReference type="SUPFAM" id="SSF52540">
    <property type="entry name" value="P-loop containing nucleoside triphosphate hydrolases"/>
    <property type="match status" value="1"/>
</dbReference>
<evidence type="ECO:0000256" key="1">
    <source>
        <dbReference type="ARBA" id="ARBA00022741"/>
    </source>
</evidence>
<dbReference type="EMBL" id="SGXA01000002">
    <property type="protein sequence ID" value="RZS70675.1"/>
    <property type="molecule type" value="Genomic_DNA"/>
</dbReference>
<dbReference type="Gene3D" id="3.40.50.300">
    <property type="entry name" value="P-loop containing nucleotide triphosphate hydrolases"/>
    <property type="match status" value="1"/>
</dbReference>
<dbReference type="PANTHER" id="PTHR47545">
    <property type="entry name" value="MULTIFUNCTIONAL CCA PROTEIN"/>
    <property type="match status" value="1"/>
</dbReference>
<feature type="domain" description="HD" evidence="2">
    <location>
        <begin position="60"/>
        <end position="136"/>
    </location>
</feature>
<evidence type="ECO:0000313" key="4">
    <source>
        <dbReference type="Proteomes" id="UP000293874"/>
    </source>
</evidence>
<sequence>MWTFTENKDWSFIEKQFDWVKDMAQTPQDPLHHAEGNVAVHTQMVIDGLKAMPAFNALPAETQEIIWTAALLHDVEKRSTTVTDEQGRISSPGHAKKGAQTARLILYRDRATPFAIREQIVGLVRYHGLPIWLLERPDPLKTLIRAAYEVNTEWLATLARADILGRICEDKEEMLYRTDCFEEFCKEHRCWGTEKTFANPHSKMRYLQTDDAPVDYVPYENPAFEVILMSGLPGAGKDSFIRRNFSEMPVISLDGIREEWKVAADDQTANGRVIQEAKERAKVLLRRGEGFVWNATNTTRQMREQLIELFLTYRAAVRIVYLEVPYQVLTAQNRNREAVVPQKVLERLINKLEVPAAWEAHAVSLINLRELA</sequence>
<accession>A0A4Q7MPS9</accession>
<dbReference type="InterPro" id="IPR050124">
    <property type="entry name" value="tRNA_CCA-adding_enzyme"/>
</dbReference>
<dbReference type="InterPro" id="IPR006674">
    <property type="entry name" value="HD_domain"/>
</dbReference>
<dbReference type="InterPro" id="IPR006675">
    <property type="entry name" value="HDIG_dom"/>
</dbReference>
<protein>
    <submittedName>
        <fullName evidence="3">Putative nucleotidyltransferase with HDIG domain</fullName>
    </submittedName>
</protein>
<evidence type="ECO:0000259" key="2">
    <source>
        <dbReference type="Pfam" id="PF01966"/>
    </source>
</evidence>
<dbReference type="SUPFAM" id="SSF109604">
    <property type="entry name" value="HD-domain/PDEase-like"/>
    <property type="match status" value="1"/>
</dbReference>
<dbReference type="RefSeq" id="WP_130541128.1">
    <property type="nucleotide sequence ID" value="NZ_CP042431.1"/>
</dbReference>
<name>A0A4Q7MPS9_9BACT</name>
<dbReference type="GO" id="GO:0000166">
    <property type="term" value="F:nucleotide binding"/>
    <property type="evidence" value="ECO:0007669"/>
    <property type="project" value="UniProtKB-KW"/>
</dbReference>
<proteinExistence type="predicted"/>
<dbReference type="GO" id="GO:0016740">
    <property type="term" value="F:transferase activity"/>
    <property type="evidence" value="ECO:0007669"/>
    <property type="project" value="UniProtKB-KW"/>
</dbReference>